<feature type="domain" description="PARP catalytic" evidence="2">
    <location>
        <begin position="43"/>
        <end position="225"/>
    </location>
</feature>
<name>A0A9P0GF04_9CUCU</name>
<dbReference type="GO" id="GO:0005634">
    <property type="term" value="C:nucleus"/>
    <property type="evidence" value="ECO:0007669"/>
    <property type="project" value="TreeGrafter"/>
</dbReference>
<dbReference type="InterPro" id="IPR012317">
    <property type="entry name" value="Poly(ADP-ribose)pol_cat_dom"/>
</dbReference>
<dbReference type="AlphaFoldDB" id="A0A9P0GF04"/>
<dbReference type="EC" id="2.4.2.-" evidence="1"/>
<dbReference type="PROSITE" id="PS51059">
    <property type="entry name" value="PARP_CATALYTIC"/>
    <property type="match status" value="1"/>
</dbReference>
<proteinExistence type="predicted"/>
<evidence type="ECO:0000313" key="3">
    <source>
        <dbReference type="EMBL" id="CAH1106972.1"/>
    </source>
</evidence>
<evidence type="ECO:0000313" key="4">
    <source>
        <dbReference type="Proteomes" id="UP001153636"/>
    </source>
</evidence>
<dbReference type="OrthoDB" id="6133115at2759"/>
<evidence type="ECO:0000259" key="2">
    <source>
        <dbReference type="PROSITE" id="PS51059"/>
    </source>
</evidence>
<keyword evidence="1" id="KW-0808">Transferase</keyword>
<sequence length="225" mass="25562">MESDITDKFNKLSIKKKIQNGNMLIVDDPTIMKINVVQTVLMGNGQNCESVSKVLSYRNILPTSREFMELEKVFLKEKLLIESAKAVVNPYIKQSFELKRICHYNDITPLLLYHGTKEKYVDSICTFNFNWRYSGFETGYKFGKGVNFSDKPTYSSMFCDKKKLKGVIIVADVLIKTVAPGNPNFVLPPKGADTTIGKGTRVIVKFNDNEFCPKYVVRFVKKKGG</sequence>
<keyword evidence="4" id="KW-1185">Reference proteome</keyword>
<reference evidence="3" key="1">
    <citation type="submission" date="2022-01" db="EMBL/GenBank/DDBJ databases">
        <authorList>
            <person name="King R."/>
        </authorList>
    </citation>
    <scope>NUCLEOTIDE SEQUENCE</scope>
</reference>
<dbReference type="Proteomes" id="UP001153636">
    <property type="component" value="Chromosome 2"/>
</dbReference>
<dbReference type="PANTHER" id="PTHR45740:SF2">
    <property type="entry name" value="POLY [ADP-RIBOSE] POLYMERASE"/>
    <property type="match status" value="1"/>
</dbReference>
<dbReference type="SUPFAM" id="SSF56399">
    <property type="entry name" value="ADP-ribosylation"/>
    <property type="match status" value="1"/>
</dbReference>
<keyword evidence="1" id="KW-0328">Glycosyltransferase</keyword>
<dbReference type="GO" id="GO:0003950">
    <property type="term" value="F:NAD+ poly-ADP-ribosyltransferase activity"/>
    <property type="evidence" value="ECO:0007669"/>
    <property type="project" value="UniProtKB-UniRule"/>
</dbReference>
<gene>
    <name evidence="3" type="ORF">PSYICH_LOCUS6952</name>
</gene>
<protein>
    <recommendedName>
        <fullName evidence="1">Poly [ADP-ribose] polymerase</fullName>
        <shortName evidence="1">PARP</shortName>
        <ecNumber evidence="1">2.4.2.-</ecNumber>
    </recommendedName>
</protein>
<keyword evidence="1" id="KW-0520">NAD</keyword>
<dbReference type="EMBL" id="OV651814">
    <property type="protein sequence ID" value="CAH1106972.1"/>
    <property type="molecule type" value="Genomic_DNA"/>
</dbReference>
<dbReference type="PANTHER" id="PTHR45740">
    <property type="entry name" value="POLY [ADP-RIBOSE] POLYMERASE"/>
    <property type="match status" value="1"/>
</dbReference>
<dbReference type="GO" id="GO:1990404">
    <property type="term" value="F:NAD+-protein mono-ADP-ribosyltransferase activity"/>
    <property type="evidence" value="ECO:0007669"/>
    <property type="project" value="TreeGrafter"/>
</dbReference>
<dbReference type="Pfam" id="PF00644">
    <property type="entry name" value="PARP"/>
    <property type="match status" value="1"/>
</dbReference>
<dbReference type="Gene3D" id="3.90.228.10">
    <property type="match status" value="1"/>
</dbReference>
<organism evidence="3 4">
    <name type="scientific">Psylliodes chrysocephalus</name>
    <dbReference type="NCBI Taxonomy" id="3402493"/>
    <lineage>
        <taxon>Eukaryota</taxon>
        <taxon>Metazoa</taxon>
        <taxon>Ecdysozoa</taxon>
        <taxon>Arthropoda</taxon>
        <taxon>Hexapoda</taxon>
        <taxon>Insecta</taxon>
        <taxon>Pterygota</taxon>
        <taxon>Neoptera</taxon>
        <taxon>Endopterygota</taxon>
        <taxon>Coleoptera</taxon>
        <taxon>Polyphaga</taxon>
        <taxon>Cucujiformia</taxon>
        <taxon>Chrysomeloidea</taxon>
        <taxon>Chrysomelidae</taxon>
        <taxon>Galerucinae</taxon>
        <taxon>Alticini</taxon>
        <taxon>Psylliodes</taxon>
    </lineage>
</organism>
<dbReference type="InterPro" id="IPR051712">
    <property type="entry name" value="ARTD-AVP"/>
</dbReference>
<accession>A0A9P0GF04</accession>
<evidence type="ECO:0000256" key="1">
    <source>
        <dbReference type="RuleBase" id="RU362114"/>
    </source>
</evidence>